<keyword evidence="2" id="KW-1185">Reference proteome</keyword>
<reference evidence="1 2" key="1">
    <citation type="submission" date="2009-01" db="EMBL/GenBank/DDBJ databases">
        <authorList>
            <person name="Qin X."/>
            <person name="Bachman B."/>
            <person name="Battles P."/>
            <person name="Bell A."/>
            <person name="Bess C."/>
            <person name="Bickham C."/>
            <person name="Chaboub L."/>
            <person name="Chen D."/>
            <person name="Coyle M."/>
            <person name="Deiros D.R."/>
            <person name="Dinh H."/>
            <person name="Forbes L."/>
            <person name="Fowler G."/>
            <person name="Francisco L."/>
            <person name="Fu Q."/>
            <person name="Gubbala S."/>
            <person name="Hale W."/>
            <person name="Han Y."/>
            <person name="Hemphill L."/>
            <person name="Highlander S.K."/>
            <person name="Hirani K."/>
            <person name="Hogues M."/>
            <person name="Jackson L."/>
            <person name="Jakkamsetti A."/>
            <person name="Javaid M."/>
            <person name="Jiang H."/>
            <person name="Korchina V."/>
            <person name="Kovar C."/>
            <person name="Lara F."/>
            <person name="Lee S."/>
            <person name="Mata R."/>
            <person name="Mathew T."/>
            <person name="Moen C."/>
            <person name="Morales K."/>
            <person name="Munidasa M."/>
            <person name="Nazareth L."/>
            <person name="Ngo R."/>
            <person name="Nguyen L."/>
            <person name="Okwuonu G."/>
            <person name="Ongeri F."/>
            <person name="Patil S."/>
            <person name="Petrosino J."/>
            <person name="Pham C."/>
            <person name="Pham P."/>
            <person name="Pu L.-L."/>
            <person name="Puazo M."/>
            <person name="Raj R."/>
            <person name="Reid J."/>
            <person name="Rouhana J."/>
            <person name="Saada N."/>
            <person name="Shang Y."/>
            <person name="Simmons D."/>
            <person name="Thornton R."/>
            <person name="Warren J."/>
            <person name="Weissenberger G."/>
            <person name="Zhang J."/>
            <person name="Zhang L."/>
            <person name="Zhou C."/>
            <person name="Zhu D."/>
            <person name="Muzny D."/>
            <person name="Worley K."/>
            <person name="Gibbs R."/>
        </authorList>
    </citation>
    <scope>NUCLEOTIDE SEQUENCE [LARGE SCALE GENOMIC DNA]</scope>
    <source>
        <strain evidence="2">ATCC 8290 / DSM 20176 / CCUG 30140 / JCM 1155 / KCTC 3500 / NBRC 15886 / NCIMB 8040 / NRRL B-1843 / 9</strain>
    </source>
</reference>
<dbReference type="Proteomes" id="UP000003752">
    <property type="component" value="Unassembled WGS sequence"/>
</dbReference>
<dbReference type="AlphaFoldDB" id="C0XLG6"/>
<proteinExistence type="predicted"/>
<protein>
    <submittedName>
        <fullName evidence="1">Uncharacterized protein</fullName>
    </submittedName>
</protein>
<gene>
    <name evidence="1" type="ORF">HMPREF0519_2077</name>
</gene>
<dbReference type="HOGENOM" id="CLU_2990940_0_0_9"/>
<dbReference type="EMBL" id="ACGP01000178">
    <property type="protein sequence ID" value="EEI23911.1"/>
    <property type="molecule type" value="Genomic_DNA"/>
</dbReference>
<sequence length="57" mass="6691">MNNDEGWDQNDFVPSLHYFRYNSGKRLSSGVIMVKVTIASERRMLNAIFYGRHSFFS</sequence>
<accession>C0XLG6</accession>
<evidence type="ECO:0000313" key="1">
    <source>
        <dbReference type="EMBL" id="EEI23911.1"/>
    </source>
</evidence>
<organism evidence="1 2">
    <name type="scientific">Lentilactobacillus hilgardii (strain ATCC 8290 / DSM 20176 / CCUG 30140 / JCM 1155 / KCTC 3500 / NBRC 15886 / NCIMB 8040 / NRRL B-1843 / 9)</name>
    <dbReference type="NCBI Taxonomy" id="1423757"/>
    <lineage>
        <taxon>Bacteria</taxon>
        <taxon>Bacillati</taxon>
        <taxon>Bacillota</taxon>
        <taxon>Bacilli</taxon>
        <taxon>Lactobacillales</taxon>
        <taxon>Lactobacillaceae</taxon>
        <taxon>Lentilactobacillus</taxon>
    </lineage>
</organism>
<evidence type="ECO:0000313" key="2">
    <source>
        <dbReference type="Proteomes" id="UP000003752"/>
    </source>
</evidence>
<name>C0XLG6_LENH9</name>
<comment type="caution">
    <text evidence="1">The sequence shown here is derived from an EMBL/GenBank/DDBJ whole genome shotgun (WGS) entry which is preliminary data.</text>
</comment>